<keyword evidence="1" id="KW-0175">Coiled coil</keyword>
<comment type="caution">
    <text evidence="2">The sequence shown here is derived from an EMBL/GenBank/DDBJ whole genome shotgun (WGS) entry which is preliminary data.</text>
</comment>
<accession>A0A814WSD1</accession>
<protein>
    <submittedName>
        <fullName evidence="2">Uncharacterized protein</fullName>
    </submittedName>
</protein>
<proteinExistence type="predicted"/>
<evidence type="ECO:0000256" key="1">
    <source>
        <dbReference type="SAM" id="Coils"/>
    </source>
</evidence>
<reference evidence="2" key="1">
    <citation type="submission" date="2021-02" db="EMBL/GenBank/DDBJ databases">
        <authorList>
            <person name="Nowell W R."/>
        </authorList>
    </citation>
    <scope>NUCLEOTIDE SEQUENCE</scope>
</reference>
<evidence type="ECO:0000313" key="2">
    <source>
        <dbReference type="EMBL" id="CAF1202192.1"/>
    </source>
</evidence>
<dbReference type="Proteomes" id="UP000663828">
    <property type="component" value="Unassembled WGS sequence"/>
</dbReference>
<dbReference type="AlphaFoldDB" id="A0A814WSD1"/>
<sequence>MENIHEENLLTKYIYNDDLYSETDEHGIDIITLRYTLFQCRKQLLIAIQSLFDTEFVYGKVQLREDFDKLKSECDTLKNDYDLLKADFDDLIDHCKILVRQTNEIFAERNTYYSEWEYAKNLLTPRPDWDKCFHLVINWSKLSTGKTSDELVDVVINEITHGNTDGYIDKNFQGRFNMRRRITGLLIKEIWEHRFESKSNVKFMDYVSTYLSKRFDNQDRAMEISTNLEDTCSRYRNNYEINLFWKILTGQMEENIYHHEMKEFARIFQSFVKMSSKPLWTILWSDLSNVLRELYPEWSKERISSLIQAAQLDIHQASKDKNDFQFMFLFMEDDEGHIGNFLLTIRQFLHLDKMVYVDKIKDLLIGHPLVSMNQFKQVVQMVDPYISKEELQRYVSWVFDSKKMVFDDNKEIKSRDFEEVLLRLECCSCFMH</sequence>
<keyword evidence="3" id="KW-1185">Reference proteome</keyword>
<dbReference type="EMBL" id="CAJNOR010001806">
    <property type="protein sequence ID" value="CAF1202192.1"/>
    <property type="molecule type" value="Genomic_DNA"/>
</dbReference>
<organism evidence="2 3">
    <name type="scientific">Adineta ricciae</name>
    <name type="common">Rotifer</name>
    <dbReference type="NCBI Taxonomy" id="249248"/>
    <lineage>
        <taxon>Eukaryota</taxon>
        <taxon>Metazoa</taxon>
        <taxon>Spiralia</taxon>
        <taxon>Gnathifera</taxon>
        <taxon>Rotifera</taxon>
        <taxon>Eurotatoria</taxon>
        <taxon>Bdelloidea</taxon>
        <taxon>Adinetida</taxon>
        <taxon>Adinetidae</taxon>
        <taxon>Adineta</taxon>
    </lineage>
</organism>
<gene>
    <name evidence="2" type="ORF">XAT740_LOCUS23740</name>
</gene>
<name>A0A814WSD1_ADIRI</name>
<feature type="coiled-coil region" evidence="1">
    <location>
        <begin position="60"/>
        <end position="87"/>
    </location>
</feature>
<evidence type="ECO:0000313" key="3">
    <source>
        <dbReference type="Proteomes" id="UP000663828"/>
    </source>
</evidence>